<dbReference type="SMART" id="SM00052">
    <property type="entry name" value="EAL"/>
    <property type="match status" value="1"/>
</dbReference>
<dbReference type="InterPro" id="IPR043128">
    <property type="entry name" value="Rev_trsase/Diguanyl_cyclase"/>
</dbReference>
<dbReference type="CDD" id="cd01949">
    <property type="entry name" value="GGDEF"/>
    <property type="match status" value="1"/>
</dbReference>
<dbReference type="EMBL" id="LT962688">
    <property type="protein sequence ID" value="SOR30184.1"/>
    <property type="molecule type" value="Genomic_DNA"/>
</dbReference>
<protein>
    <submittedName>
        <fullName evidence="4">Putative diguanylate cyclase/phosphodiesterase (GGDEF and EAL motifs)</fullName>
    </submittedName>
</protein>
<dbReference type="Gene3D" id="3.20.20.450">
    <property type="entry name" value="EAL domain"/>
    <property type="match status" value="1"/>
</dbReference>
<gene>
    <name evidence="4" type="ORF">TK0001_3582</name>
</gene>
<dbReference type="PANTHER" id="PTHR44757:SF2">
    <property type="entry name" value="BIOFILM ARCHITECTURE MAINTENANCE PROTEIN MBAA"/>
    <property type="match status" value="1"/>
</dbReference>
<accession>A0A2N9AS55</accession>
<feature type="transmembrane region" description="Helical" evidence="1">
    <location>
        <begin position="156"/>
        <end position="174"/>
    </location>
</feature>
<dbReference type="SMART" id="SM00267">
    <property type="entry name" value="GGDEF"/>
    <property type="match status" value="1"/>
</dbReference>
<name>A0A2N9AS55_METEX</name>
<organism evidence="4 5">
    <name type="scientific">Methylorubrum extorquens</name>
    <name type="common">Methylobacterium dichloromethanicum</name>
    <name type="synonym">Methylobacterium extorquens</name>
    <dbReference type="NCBI Taxonomy" id="408"/>
    <lineage>
        <taxon>Bacteria</taxon>
        <taxon>Pseudomonadati</taxon>
        <taxon>Pseudomonadota</taxon>
        <taxon>Alphaproteobacteria</taxon>
        <taxon>Hyphomicrobiales</taxon>
        <taxon>Methylobacteriaceae</taxon>
        <taxon>Methylorubrum</taxon>
    </lineage>
</organism>
<evidence type="ECO:0000256" key="1">
    <source>
        <dbReference type="SAM" id="Phobius"/>
    </source>
</evidence>
<dbReference type="InterPro" id="IPR029787">
    <property type="entry name" value="Nucleotide_cyclase"/>
</dbReference>
<proteinExistence type="predicted"/>
<feature type="transmembrane region" description="Helical" evidence="1">
    <location>
        <begin position="41"/>
        <end position="60"/>
    </location>
</feature>
<reference evidence="5" key="1">
    <citation type="submission" date="2017-10" db="EMBL/GenBank/DDBJ databases">
        <authorList>
            <person name="Regsiter A."/>
            <person name="William W."/>
        </authorList>
    </citation>
    <scope>NUCLEOTIDE SEQUENCE [LARGE SCALE GENOMIC DNA]</scope>
</reference>
<evidence type="ECO:0000259" key="3">
    <source>
        <dbReference type="PROSITE" id="PS50887"/>
    </source>
</evidence>
<dbReference type="Pfam" id="PF00563">
    <property type="entry name" value="EAL"/>
    <property type="match status" value="1"/>
</dbReference>
<feature type="transmembrane region" description="Helical" evidence="1">
    <location>
        <begin position="105"/>
        <end position="122"/>
    </location>
</feature>
<keyword evidence="1" id="KW-0812">Transmembrane</keyword>
<evidence type="ECO:0000259" key="2">
    <source>
        <dbReference type="PROSITE" id="PS50883"/>
    </source>
</evidence>
<dbReference type="InterPro" id="IPR052155">
    <property type="entry name" value="Biofilm_reg_signaling"/>
</dbReference>
<sequence length="655" mass="71263">MFGKMRMKFIYGRRELLSGIVPSYTDPEACIRQIGELQKQIPSLYALLSVNACALAFTHYPLAPAWLTVGLPGAMIGLCVVRATHWWHLRPQSISGKEAVKRLRGTSLLTVLFSALFVGWAMKLTSYGGPFEQGHVAIFVAITVIACIFCLTHLPAAALVVTIIVMGSFLIHCFTSGNSVFIAIALNTAFVTVVMVRILTNNFLAFLQLLESKAEAQRLGEENQRLAHTDSLTGLPNRRYFFQRLDALIAASATGNAAFALAIFDLDRFKPINDTFGHTAGDRVLEETGRRLSAFAADGVTIGRLGGDEFGVLIHAADRTADAVELCNRICTALHAPISLGETQVVPGCSGGLALYPSAGRAADALFDRADYALYHSKERKRGTTTLFSQEHEDAIRAERAVEAALQSADLAAEMEMHYQPILDTVTDRITTVEALARWTSPKLGRVPPDRFIAVAERCGMIHSVTLLLLRKALADAARLPDDIGLSFNLSSHDLASPETVIAILAAVRQSGLDPRRITLELTETALMRDFEGAQKAITLLRALGIKIALDDFGTGYSSLNYVHRLPLDRIKIDRGFMADVESDLGRSVVITILDLCQNLGLDGIAEGIETTEQLSAVRRHGCRYVQGYLIGMPMPMTDLLGGLRRAAEAEPVSA</sequence>
<keyword evidence="1" id="KW-1133">Transmembrane helix</keyword>
<dbReference type="InterPro" id="IPR035919">
    <property type="entry name" value="EAL_sf"/>
</dbReference>
<dbReference type="SUPFAM" id="SSF141868">
    <property type="entry name" value="EAL domain-like"/>
    <property type="match status" value="1"/>
</dbReference>
<dbReference type="NCBIfam" id="TIGR00254">
    <property type="entry name" value="GGDEF"/>
    <property type="match status" value="1"/>
</dbReference>
<feature type="transmembrane region" description="Helical" evidence="1">
    <location>
        <begin position="66"/>
        <end position="84"/>
    </location>
</feature>
<keyword evidence="1" id="KW-0472">Membrane</keyword>
<dbReference type="PANTHER" id="PTHR44757">
    <property type="entry name" value="DIGUANYLATE CYCLASE DGCP"/>
    <property type="match status" value="1"/>
</dbReference>
<dbReference type="SUPFAM" id="SSF55073">
    <property type="entry name" value="Nucleotide cyclase"/>
    <property type="match status" value="1"/>
</dbReference>
<feature type="domain" description="GGDEF" evidence="3">
    <location>
        <begin position="257"/>
        <end position="390"/>
    </location>
</feature>
<dbReference type="Proteomes" id="UP000233769">
    <property type="component" value="Chromosome tk0001"/>
</dbReference>
<dbReference type="PROSITE" id="PS50887">
    <property type="entry name" value="GGDEF"/>
    <property type="match status" value="1"/>
</dbReference>
<dbReference type="Gene3D" id="3.30.70.270">
    <property type="match status" value="1"/>
</dbReference>
<dbReference type="InterPro" id="IPR000160">
    <property type="entry name" value="GGDEF_dom"/>
</dbReference>
<feature type="domain" description="EAL" evidence="2">
    <location>
        <begin position="395"/>
        <end position="648"/>
    </location>
</feature>
<dbReference type="InterPro" id="IPR001633">
    <property type="entry name" value="EAL_dom"/>
</dbReference>
<dbReference type="AlphaFoldDB" id="A0A2N9AS55"/>
<dbReference type="Pfam" id="PF00990">
    <property type="entry name" value="GGDEF"/>
    <property type="match status" value="1"/>
</dbReference>
<dbReference type="PROSITE" id="PS50883">
    <property type="entry name" value="EAL"/>
    <property type="match status" value="1"/>
</dbReference>
<dbReference type="CDD" id="cd01948">
    <property type="entry name" value="EAL"/>
    <property type="match status" value="1"/>
</dbReference>
<evidence type="ECO:0000313" key="4">
    <source>
        <dbReference type="EMBL" id="SOR30184.1"/>
    </source>
</evidence>
<evidence type="ECO:0000313" key="5">
    <source>
        <dbReference type="Proteomes" id="UP000233769"/>
    </source>
</evidence>
<feature type="transmembrane region" description="Helical" evidence="1">
    <location>
        <begin position="180"/>
        <end position="199"/>
    </location>
</feature>